<evidence type="ECO:0000256" key="6">
    <source>
        <dbReference type="ARBA" id="ARBA00022958"/>
    </source>
</evidence>
<proteinExistence type="predicted"/>
<dbReference type="Pfam" id="PF03493">
    <property type="entry name" value="BK_channel_a"/>
    <property type="match status" value="1"/>
</dbReference>
<dbReference type="InParanoid" id="A0A0L0HT08"/>
<dbReference type="RefSeq" id="XP_016612282.1">
    <property type="nucleotide sequence ID" value="XM_016749994.1"/>
</dbReference>
<keyword evidence="6" id="KW-0630">Potassium</keyword>
<keyword evidence="2" id="KW-0813">Transport</keyword>
<protein>
    <recommendedName>
        <fullName evidence="18">Calcium-activated potassium channel BK alpha subunit domain-containing protein</fullName>
    </recommendedName>
</protein>
<evidence type="ECO:0008006" key="18">
    <source>
        <dbReference type="Google" id="ProtNLM"/>
    </source>
</evidence>
<keyword evidence="8" id="KW-0406">Ion transport</keyword>
<dbReference type="PRINTS" id="PR00169">
    <property type="entry name" value="KCHANNEL"/>
</dbReference>
<feature type="domain" description="RCK N-terminal" evidence="15">
    <location>
        <begin position="751"/>
        <end position="882"/>
    </location>
</feature>
<evidence type="ECO:0000256" key="2">
    <source>
        <dbReference type="ARBA" id="ARBA00022448"/>
    </source>
</evidence>
<dbReference type="GO" id="GO:0005267">
    <property type="term" value="F:potassium channel activity"/>
    <property type="evidence" value="ECO:0007669"/>
    <property type="project" value="UniProtKB-KW"/>
</dbReference>
<name>A0A0L0HT08_SPIPD</name>
<gene>
    <name evidence="16" type="ORF">SPPG_01674</name>
</gene>
<dbReference type="GO" id="GO:0016020">
    <property type="term" value="C:membrane"/>
    <property type="evidence" value="ECO:0007669"/>
    <property type="project" value="UniProtKB-SubCell"/>
</dbReference>
<dbReference type="GeneID" id="27685325"/>
<feature type="transmembrane region" description="Helical" evidence="12">
    <location>
        <begin position="36"/>
        <end position="59"/>
    </location>
</feature>
<keyword evidence="3" id="KW-0633">Potassium transport</keyword>
<feature type="domain" description="Ion transport" evidence="13">
    <location>
        <begin position="173"/>
        <end position="384"/>
    </location>
</feature>
<comment type="subcellular location">
    <subcellularLocation>
        <location evidence="1">Membrane</location>
        <topology evidence="1">Multi-pass membrane protein</topology>
    </subcellularLocation>
</comment>
<dbReference type="InterPro" id="IPR047871">
    <property type="entry name" value="K_chnl_Slo-like"/>
</dbReference>
<reference evidence="16 17" key="1">
    <citation type="submission" date="2009-08" db="EMBL/GenBank/DDBJ databases">
        <title>The Genome Sequence of Spizellomyces punctatus strain DAOM BR117.</title>
        <authorList>
            <consortium name="The Broad Institute Genome Sequencing Platform"/>
            <person name="Russ C."/>
            <person name="Cuomo C."/>
            <person name="Shea T."/>
            <person name="Young S.K."/>
            <person name="Zeng Q."/>
            <person name="Koehrsen M."/>
            <person name="Haas B."/>
            <person name="Borodovsky M."/>
            <person name="Guigo R."/>
            <person name="Alvarado L."/>
            <person name="Berlin A."/>
            <person name="Bochicchio J."/>
            <person name="Borenstein D."/>
            <person name="Chapman S."/>
            <person name="Chen Z."/>
            <person name="Engels R."/>
            <person name="Freedman E."/>
            <person name="Gellesch M."/>
            <person name="Goldberg J."/>
            <person name="Griggs A."/>
            <person name="Gujja S."/>
            <person name="Heiman D."/>
            <person name="Hepburn T."/>
            <person name="Howarth C."/>
            <person name="Jen D."/>
            <person name="Larson L."/>
            <person name="Lewis B."/>
            <person name="Mehta T."/>
            <person name="Park D."/>
            <person name="Pearson M."/>
            <person name="Roberts A."/>
            <person name="Saif S."/>
            <person name="Shenoy N."/>
            <person name="Sisk P."/>
            <person name="Stolte C."/>
            <person name="Sykes S."/>
            <person name="Thomson T."/>
            <person name="Walk T."/>
            <person name="White J."/>
            <person name="Yandava C."/>
            <person name="Burger G."/>
            <person name="Gray M.W."/>
            <person name="Holland P.W.H."/>
            <person name="King N."/>
            <person name="Lang F.B.F."/>
            <person name="Roger A.J."/>
            <person name="Ruiz-Trillo I."/>
            <person name="Lander E."/>
            <person name="Nusbaum C."/>
        </authorList>
    </citation>
    <scope>NUCLEOTIDE SEQUENCE [LARGE SCALE GENOMIC DNA]</scope>
    <source>
        <strain evidence="16 17">DAOM BR117</strain>
    </source>
</reference>
<dbReference type="AlphaFoldDB" id="A0A0L0HT08"/>
<evidence type="ECO:0000256" key="8">
    <source>
        <dbReference type="ARBA" id="ARBA00023065"/>
    </source>
</evidence>
<feature type="transmembrane region" description="Helical" evidence="12">
    <location>
        <begin position="358"/>
        <end position="375"/>
    </location>
</feature>
<evidence type="ECO:0000259" key="14">
    <source>
        <dbReference type="Pfam" id="PF03493"/>
    </source>
</evidence>
<accession>A0A0L0HT08</accession>
<evidence type="ECO:0000256" key="11">
    <source>
        <dbReference type="SAM" id="MobiDB-lite"/>
    </source>
</evidence>
<dbReference type="PANTHER" id="PTHR10027:SF10">
    <property type="entry name" value="SLOWPOKE 2, ISOFORM D"/>
    <property type="match status" value="1"/>
</dbReference>
<evidence type="ECO:0000259" key="15">
    <source>
        <dbReference type="Pfam" id="PF22614"/>
    </source>
</evidence>
<evidence type="ECO:0000313" key="17">
    <source>
        <dbReference type="Proteomes" id="UP000053201"/>
    </source>
</evidence>
<evidence type="ECO:0000313" key="16">
    <source>
        <dbReference type="EMBL" id="KND04243.1"/>
    </source>
</evidence>
<evidence type="ECO:0000256" key="7">
    <source>
        <dbReference type="ARBA" id="ARBA00022989"/>
    </source>
</evidence>
<dbReference type="InterPro" id="IPR005821">
    <property type="entry name" value="Ion_trans_dom"/>
</dbReference>
<feature type="compositionally biased region" description="Acidic residues" evidence="11">
    <location>
        <begin position="1014"/>
        <end position="1026"/>
    </location>
</feature>
<dbReference type="VEuPathDB" id="FungiDB:SPPG_01674"/>
<feature type="region of interest" description="Disordered" evidence="11">
    <location>
        <begin position="950"/>
        <end position="983"/>
    </location>
</feature>
<evidence type="ECO:0000256" key="10">
    <source>
        <dbReference type="ARBA" id="ARBA00023303"/>
    </source>
</evidence>
<keyword evidence="9 12" id="KW-0472">Membrane</keyword>
<keyword evidence="7 12" id="KW-1133">Transmembrane helix</keyword>
<dbReference type="InterPro" id="IPR003929">
    <property type="entry name" value="K_chnl_BK_asu"/>
</dbReference>
<dbReference type="Proteomes" id="UP000053201">
    <property type="component" value="Unassembled WGS sequence"/>
</dbReference>
<dbReference type="Gene3D" id="3.40.50.720">
    <property type="entry name" value="NAD(P)-binding Rossmann-like Domain"/>
    <property type="match status" value="2"/>
</dbReference>
<dbReference type="OMA" id="SPQNHHV"/>
<dbReference type="Pfam" id="PF00520">
    <property type="entry name" value="Ion_trans"/>
    <property type="match status" value="1"/>
</dbReference>
<feature type="domain" description="RCK N-terminal" evidence="15">
    <location>
        <begin position="399"/>
        <end position="524"/>
    </location>
</feature>
<dbReference type="InterPro" id="IPR027359">
    <property type="entry name" value="Volt_channel_dom_sf"/>
</dbReference>
<dbReference type="PANTHER" id="PTHR10027">
    <property type="entry name" value="CALCIUM-ACTIVATED POTASSIUM CHANNEL ALPHA CHAIN"/>
    <property type="match status" value="1"/>
</dbReference>
<dbReference type="Gene3D" id="1.20.120.350">
    <property type="entry name" value="Voltage-gated potassium channels. Chain C"/>
    <property type="match status" value="1"/>
</dbReference>
<sequence>MSADDPLIDPDTLLPVNGTLPIDEEAIVKDARWYNVILWAPFVLIPFTIILSRVLRYLWRLYQARVYGYDEDLFSDPLAELGLSITRHYRNTTDIRKIRKEQRKIHSKQQRAERAAAARETGPARRFIAGFAPLNAAESYFQDLRKRTKRTWSERLSPEAVRRWIDTSRYARIWMVFQVVCTLLAIVNYVLLTYSIHRTDRRHIKYLDLFLASMFLIDYSISLYTSEDRLRFYFNPGSLVDLLSIVPPFVYVLISETSQYVWFLGLLRILRASRILRTYRLLSFSETEEKRELTILALSFMNFVFLSASIINALESIHNQQINTASLSNWHDSLYYIMVTFSTIGFGDLTPSSVPSRVVVMLLIIVVVVFVPIQTGKIAEIYNSTSAYQRAKYSPESEHAHVILGGTVSYTAVIDFCREYFVADPEGHVVILNEEEPSLDVRKLLRHPFYRNRVIYLRGTALSIPDLRRAQATFATALFLLNLDSPSDENSGGGNEDEQLRVTRGVDAQILMQALVAKNAFPGLPIFGEVQDIRSQDLSQTCGCDRVLCIDEVKMSILARNCLVPGILTLILNLVHTYKDARMTYLSDAWTTEYQHGAGHQVYSFKVPTGLVGVRFPHVVREVYHTFGAIVFAVMSSNAGFNVNPIRLNPGKDYRLRDDDIAFCAADGGDELMLRIMLQYKDTAIRDELNLFELGKEMDKVVVGEGPSDILKTASENFNTSAASLQPDPTPSPLTSSPTTVLADPGLLSTLHSHIILCGSMTSRGIRHFVRSIRTSSISTPSRALSASESTPIICLLETIPAFSEDGIWSDILQYPHVFIVRGTPLKRTSLLQAGVERCAKVVVFAKNQKGGAGNAQDLPDANSVFIVKMLQREWPQTSFIVELSNGSNVKFFSSKNSEWNSDNLRMQSILNNYALSINDRVALYKKVRAEGAERATNFLYRLIQFTASEPTPGAGIPTGNPSSKSEPKRSKRKRPDTTGQVDEVLFAGEGAEMGMADLSPKNYKNLPTNLSELESDENSDQDEPVSETQQQQPPSNTSPVSTAYLQRLVDEAELNETGLSPFPAYHFDRHFAAGMVTTSCFMHSLLAQSYFRPYVVDIVRALSTSAIHIRVPPECVGKKYMDLVGWCLERGIVPLGLYRGALSRSERPAWGGETDGLPYVYTNCRSFDVVRKDDLVFVVREGS</sequence>
<feature type="transmembrane region" description="Helical" evidence="12">
    <location>
        <begin position="206"/>
        <end position="225"/>
    </location>
</feature>
<keyword evidence="4 12" id="KW-0812">Transmembrane</keyword>
<evidence type="ECO:0000256" key="5">
    <source>
        <dbReference type="ARBA" id="ARBA00022826"/>
    </source>
</evidence>
<feature type="transmembrane region" description="Helical" evidence="12">
    <location>
        <begin position="293"/>
        <end position="314"/>
    </location>
</feature>
<feature type="region of interest" description="Disordered" evidence="11">
    <location>
        <begin position="997"/>
        <end position="1041"/>
    </location>
</feature>
<dbReference type="SUPFAM" id="SSF81324">
    <property type="entry name" value="Voltage-gated potassium channels"/>
    <property type="match status" value="1"/>
</dbReference>
<dbReference type="InterPro" id="IPR003148">
    <property type="entry name" value="RCK_N"/>
</dbReference>
<feature type="domain" description="Calcium-activated potassium channel BK alpha subunit" evidence="14">
    <location>
        <begin position="545"/>
        <end position="634"/>
    </location>
</feature>
<evidence type="ECO:0000256" key="9">
    <source>
        <dbReference type="ARBA" id="ARBA00023136"/>
    </source>
</evidence>
<evidence type="ECO:0000256" key="4">
    <source>
        <dbReference type="ARBA" id="ARBA00022692"/>
    </source>
</evidence>
<feature type="transmembrane region" description="Helical" evidence="12">
    <location>
        <begin position="173"/>
        <end position="194"/>
    </location>
</feature>
<evidence type="ECO:0000256" key="3">
    <source>
        <dbReference type="ARBA" id="ARBA00022538"/>
    </source>
</evidence>
<dbReference type="OrthoDB" id="297496at2759"/>
<keyword evidence="17" id="KW-1185">Reference proteome</keyword>
<keyword evidence="10" id="KW-0407">Ion channel</keyword>
<dbReference type="Pfam" id="PF22614">
    <property type="entry name" value="Slo-like_RCK"/>
    <property type="match status" value="2"/>
</dbReference>
<evidence type="ECO:0000259" key="13">
    <source>
        <dbReference type="Pfam" id="PF00520"/>
    </source>
</evidence>
<evidence type="ECO:0000256" key="12">
    <source>
        <dbReference type="SAM" id="Phobius"/>
    </source>
</evidence>
<dbReference type="eggNOG" id="KOG1420">
    <property type="taxonomic scope" value="Eukaryota"/>
</dbReference>
<keyword evidence="5" id="KW-0631">Potassium channel</keyword>
<organism evidence="16 17">
    <name type="scientific">Spizellomyces punctatus (strain DAOM BR117)</name>
    <dbReference type="NCBI Taxonomy" id="645134"/>
    <lineage>
        <taxon>Eukaryota</taxon>
        <taxon>Fungi</taxon>
        <taxon>Fungi incertae sedis</taxon>
        <taxon>Chytridiomycota</taxon>
        <taxon>Chytridiomycota incertae sedis</taxon>
        <taxon>Chytridiomycetes</taxon>
        <taxon>Spizellomycetales</taxon>
        <taxon>Spizellomycetaceae</taxon>
        <taxon>Spizellomyces</taxon>
    </lineage>
</organism>
<dbReference type="EMBL" id="KQ257451">
    <property type="protein sequence ID" value="KND04243.1"/>
    <property type="molecule type" value="Genomic_DNA"/>
</dbReference>
<dbReference type="Gene3D" id="1.10.287.70">
    <property type="match status" value="1"/>
</dbReference>
<evidence type="ECO:0000256" key="1">
    <source>
        <dbReference type="ARBA" id="ARBA00004141"/>
    </source>
</evidence>
<feature type="compositionally biased region" description="Low complexity" evidence="11">
    <location>
        <begin position="1029"/>
        <end position="1041"/>
    </location>
</feature>
<feature type="transmembrane region" description="Helical" evidence="12">
    <location>
        <begin position="334"/>
        <end position="351"/>
    </location>
</feature>